<sequence>MHVVLFFVTTISISSLFQGVSADYGDRASKSSSSPFEIALENLQKQLDYKFQSGGLLRRAMTHPSFSGENNKALSILGIRVMETSVALSSLSRNTEISAKELNRLLIDVSEENACAADGLRLGLQNVVRVSSKTNASMPLIVCGAFRAVFGAIAVDATTVDAASKVFWIVHGDGDLPLLSS</sequence>
<dbReference type="SUPFAM" id="SSF69065">
    <property type="entry name" value="RNase III domain-like"/>
    <property type="match status" value="1"/>
</dbReference>
<organism evidence="3 4">
    <name type="scientific">Protea cynaroides</name>
    <dbReference type="NCBI Taxonomy" id="273540"/>
    <lineage>
        <taxon>Eukaryota</taxon>
        <taxon>Viridiplantae</taxon>
        <taxon>Streptophyta</taxon>
        <taxon>Embryophyta</taxon>
        <taxon>Tracheophyta</taxon>
        <taxon>Spermatophyta</taxon>
        <taxon>Magnoliopsida</taxon>
        <taxon>Proteales</taxon>
        <taxon>Proteaceae</taxon>
        <taxon>Protea</taxon>
    </lineage>
</organism>
<dbReference type="InterPro" id="IPR036389">
    <property type="entry name" value="RNase_III_sf"/>
</dbReference>
<dbReference type="SMART" id="SM00535">
    <property type="entry name" value="RIBOc"/>
    <property type="match status" value="1"/>
</dbReference>
<dbReference type="EMBL" id="JAMYWD010000004">
    <property type="protein sequence ID" value="KAJ4974937.1"/>
    <property type="molecule type" value="Genomic_DNA"/>
</dbReference>
<protein>
    <recommendedName>
        <fullName evidence="2">RNase III domain-containing protein</fullName>
    </recommendedName>
</protein>
<dbReference type="AlphaFoldDB" id="A0A9Q0QX23"/>
<dbReference type="Pfam" id="PF14622">
    <property type="entry name" value="Ribonucleas_3_3"/>
    <property type="match status" value="1"/>
</dbReference>
<evidence type="ECO:0000259" key="2">
    <source>
        <dbReference type="PROSITE" id="PS50142"/>
    </source>
</evidence>
<dbReference type="GO" id="GO:0006396">
    <property type="term" value="P:RNA processing"/>
    <property type="evidence" value="ECO:0007669"/>
    <property type="project" value="InterPro"/>
</dbReference>
<feature type="signal peptide" evidence="1">
    <location>
        <begin position="1"/>
        <end position="22"/>
    </location>
</feature>
<evidence type="ECO:0000256" key="1">
    <source>
        <dbReference type="SAM" id="SignalP"/>
    </source>
</evidence>
<feature type="domain" description="RNase III" evidence="2">
    <location>
        <begin position="40"/>
        <end position="158"/>
    </location>
</feature>
<name>A0A9Q0QX23_9MAGN</name>
<evidence type="ECO:0000313" key="4">
    <source>
        <dbReference type="Proteomes" id="UP001141806"/>
    </source>
</evidence>
<dbReference type="Gene3D" id="1.10.1520.10">
    <property type="entry name" value="Ribonuclease III domain"/>
    <property type="match status" value="1"/>
</dbReference>
<dbReference type="PROSITE" id="PS50142">
    <property type="entry name" value="RNASE_3_2"/>
    <property type="match status" value="1"/>
</dbReference>
<keyword evidence="1" id="KW-0732">Signal</keyword>
<gene>
    <name evidence="3" type="ORF">NE237_008111</name>
</gene>
<dbReference type="OrthoDB" id="1925749at2759"/>
<dbReference type="Proteomes" id="UP001141806">
    <property type="component" value="Unassembled WGS sequence"/>
</dbReference>
<feature type="chain" id="PRO_5040117310" description="RNase III domain-containing protein" evidence="1">
    <location>
        <begin position="23"/>
        <end position="181"/>
    </location>
</feature>
<proteinExistence type="predicted"/>
<evidence type="ECO:0000313" key="3">
    <source>
        <dbReference type="EMBL" id="KAJ4974937.1"/>
    </source>
</evidence>
<reference evidence="3" key="1">
    <citation type="journal article" date="2023" name="Plant J.">
        <title>The genome of the king protea, Protea cynaroides.</title>
        <authorList>
            <person name="Chang J."/>
            <person name="Duong T.A."/>
            <person name="Schoeman C."/>
            <person name="Ma X."/>
            <person name="Roodt D."/>
            <person name="Barker N."/>
            <person name="Li Z."/>
            <person name="Van de Peer Y."/>
            <person name="Mizrachi E."/>
        </authorList>
    </citation>
    <scope>NUCLEOTIDE SEQUENCE</scope>
    <source>
        <tissue evidence="3">Young leaves</tissue>
    </source>
</reference>
<dbReference type="InterPro" id="IPR000999">
    <property type="entry name" value="RNase_III_dom"/>
</dbReference>
<accession>A0A9Q0QX23</accession>
<keyword evidence="4" id="KW-1185">Reference proteome</keyword>
<dbReference type="GO" id="GO:0004525">
    <property type="term" value="F:ribonuclease III activity"/>
    <property type="evidence" value="ECO:0007669"/>
    <property type="project" value="InterPro"/>
</dbReference>
<comment type="caution">
    <text evidence="3">The sequence shown here is derived from an EMBL/GenBank/DDBJ whole genome shotgun (WGS) entry which is preliminary data.</text>
</comment>